<organism evidence="1 2">
    <name type="scientific">Megasphaera hominis</name>
    <dbReference type="NCBI Taxonomy" id="159836"/>
    <lineage>
        <taxon>Bacteria</taxon>
        <taxon>Bacillati</taxon>
        <taxon>Bacillota</taxon>
        <taxon>Negativicutes</taxon>
        <taxon>Veillonellales</taxon>
        <taxon>Veillonellaceae</taxon>
        <taxon>Megasphaera</taxon>
    </lineage>
</organism>
<name>A0ABR6VLU0_9FIRM</name>
<dbReference type="Gene3D" id="3.90.550.10">
    <property type="entry name" value="Spore Coat Polysaccharide Biosynthesis Protein SpsA, Chain A"/>
    <property type="match status" value="1"/>
</dbReference>
<dbReference type="EMBL" id="JACOGK010000042">
    <property type="protein sequence ID" value="MBC3537802.1"/>
    <property type="molecule type" value="Genomic_DNA"/>
</dbReference>
<dbReference type="SUPFAM" id="SSF53448">
    <property type="entry name" value="Nucleotide-diphospho-sugar transferases"/>
    <property type="match status" value="1"/>
</dbReference>
<dbReference type="Pfam" id="PF01501">
    <property type="entry name" value="Glyco_transf_8"/>
    <property type="match status" value="1"/>
</dbReference>
<protein>
    <submittedName>
        <fullName evidence="1">Uncharacterized protein</fullName>
    </submittedName>
</protein>
<comment type="caution">
    <text evidence="1">The sequence shown here is derived from an EMBL/GenBank/DDBJ whole genome shotgun (WGS) entry which is preliminary data.</text>
</comment>
<sequence>MAATMISFLIHTNKTITFYVLCDNTLSEINKELLQRTAESKQGQIIFHLVQMDESISYLDSLRKITIDTLFRLLIPQSCAAIDKTVYLDGDILVNTN</sequence>
<evidence type="ECO:0000313" key="2">
    <source>
        <dbReference type="Proteomes" id="UP000606870"/>
    </source>
</evidence>
<dbReference type="Proteomes" id="UP000606870">
    <property type="component" value="Unassembled WGS sequence"/>
</dbReference>
<gene>
    <name evidence="1" type="ORF">H8J70_11180</name>
</gene>
<reference evidence="1 2" key="1">
    <citation type="submission" date="2020-08" db="EMBL/GenBank/DDBJ databases">
        <authorList>
            <person name="Liu C."/>
            <person name="Sun Q."/>
        </authorList>
    </citation>
    <scope>NUCLEOTIDE SEQUENCE [LARGE SCALE GENOMIC DNA]</scope>
    <source>
        <strain evidence="1 2">NSJ-59</strain>
    </source>
</reference>
<proteinExistence type="predicted"/>
<accession>A0ABR6VLU0</accession>
<evidence type="ECO:0000313" key="1">
    <source>
        <dbReference type="EMBL" id="MBC3537802.1"/>
    </source>
</evidence>
<dbReference type="InterPro" id="IPR029044">
    <property type="entry name" value="Nucleotide-diphossugar_trans"/>
</dbReference>
<keyword evidence="2" id="KW-1185">Reference proteome</keyword>
<dbReference type="InterPro" id="IPR002495">
    <property type="entry name" value="Glyco_trans_8"/>
</dbReference>